<evidence type="ECO:0000313" key="2">
    <source>
        <dbReference type="Proteomes" id="UP000697107"/>
    </source>
</evidence>
<organism evidence="1 2">
    <name type="scientific">Phytophthora cactorum</name>
    <dbReference type="NCBI Taxonomy" id="29920"/>
    <lineage>
        <taxon>Eukaryota</taxon>
        <taxon>Sar</taxon>
        <taxon>Stramenopiles</taxon>
        <taxon>Oomycota</taxon>
        <taxon>Peronosporomycetes</taxon>
        <taxon>Peronosporales</taxon>
        <taxon>Peronosporaceae</taxon>
        <taxon>Phytophthora</taxon>
    </lineage>
</organism>
<reference evidence="1" key="1">
    <citation type="submission" date="2018-10" db="EMBL/GenBank/DDBJ databases">
        <title>Effector identification in a new, highly contiguous assembly of the strawberry crown rot pathogen Phytophthora cactorum.</title>
        <authorList>
            <person name="Armitage A.D."/>
            <person name="Nellist C.F."/>
            <person name="Bates H."/>
            <person name="Vickerstaff R.J."/>
            <person name="Harrison R.J."/>
        </authorList>
    </citation>
    <scope>NUCLEOTIDE SEQUENCE</scope>
    <source>
        <strain evidence="1">P415</strain>
    </source>
</reference>
<dbReference type="EMBL" id="RCML01001826">
    <property type="protein sequence ID" value="KAG2960200.1"/>
    <property type="molecule type" value="Genomic_DNA"/>
</dbReference>
<comment type="caution">
    <text evidence="1">The sequence shown here is derived from an EMBL/GenBank/DDBJ whole genome shotgun (WGS) entry which is preliminary data.</text>
</comment>
<accession>A0A8T1ESQ5</accession>
<name>A0A8T1ESQ5_9STRA</name>
<evidence type="ECO:0000313" key="1">
    <source>
        <dbReference type="EMBL" id="KAG2960200.1"/>
    </source>
</evidence>
<gene>
    <name evidence="1" type="ORF">PC118_g22642</name>
</gene>
<sequence>MSAMVGEAREDCVSTVQDDLLKPPLCSCGAELSYQKLINQQKKRITAERNLRAPISDNSRLVASVLSPFDGKYGQVTAAFQDLCLCASQIAPGFEGAKSLTSITD</sequence>
<proteinExistence type="predicted"/>
<dbReference type="Proteomes" id="UP000697107">
    <property type="component" value="Unassembled WGS sequence"/>
</dbReference>
<protein>
    <submittedName>
        <fullName evidence="1">Uncharacterized protein</fullName>
    </submittedName>
</protein>
<dbReference type="AlphaFoldDB" id="A0A8T1ESQ5"/>